<evidence type="ECO:0000259" key="2">
    <source>
        <dbReference type="PROSITE" id="PS50086"/>
    </source>
</evidence>
<feature type="region of interest" description="Disordered" evidence="1">
    <location>
        <begin position="1"/>
        <end position="21"/>
    </location>
</feature>
<dbReference type="EMBL" id="HE573022">
    <property type="protein sequence ID" value="CCC48567.1"/>
    <property type="molecule type" value="Genomic_DNA"/>
</dbReference>
<protein>
    <submittedName>
        <fullName evidence="3">Putative GTPase activator-like protein</fullName>
    </submittedName>
</protein>
<organism evidence="3">
    <name type="scientific">Trypanosoma vivax (strain Y486)</name>
    <dbReference type="NCBI Taxonomy" id="1055687"/>
    <lineage>
        <taxon>Eukaryota</taxon>
        <taxon>Discoba</taxon>
        <taxon>Euglenozoa</taxon>
        <taxon>Kinetoplastea</taxon>
        <taxon>Metakinetoplastina</taxon>
        <taxon>Trypanosomatida</taxon>
        <taxon>Trypanosomatidae</taxon>
        <taxon>Trypanosoma</taxon>
        <taxon>Duttonella</taxon>
    </lineage>
</organism>
<feature type="domain" description="Rab-GAP TBC" evidence="2">
    <location>
        <begin position="54"/>
        <end position="287"/>
    </location>
</feature>
<dbReference type="SUPFAM" id="SSF47923">
    <property type="entry name" value="Ypt/Rab-GAP domain of gyp1p"/>
    <property type="match status" value="2"/>
</dbReference>
<dbReference type="PANTHER" id="PTHR22957:SF27">
    <property type="entry name" value="TBC1 DOMAIN FAMILY MEMBER 13"/>
    <property type="match status" value="1"/>
</dbReference>
<dbReference type="Gene3D" id="1.10.472.80">
    <property type="entry name" value="Ypt/Rab-GAP domain of gyp1p, domain 3"/>
    <property type="match status" value="1"/>
</dbReference>
<proteinExistence type="predicted"/>
<dbReference type="PROSITE" id="PS50086">
    <property type="entry name" value="TBC_RABGAP"/>
    <property type="match status" value="1"/>
</dbReference>
<dbReference type="SMART" id="SM00164">
    <property type="entry name" value="TBC"/>
    <property type="match status" value="1"/>
</dbReference>
<dbReference type="FunFam" id="1.10.472.80:FF:000048">
    <property type="entry name" value="TBC domain containing protein"/>
    <property type="match status" value="1"/>
</dbReference>
<dbReference type="GO" id="GO:0006886">
    <property type="term" value="P:intracellular protein transport"/>
    <property type="evidence" value="ECO:0007669"/>
    <property type="project" value="TreeGrafter"/>
</dbReference>
<accession>G0TX77</accession>
<gene>
    <name evidence="3" type="ORF">TVY486_0603580</name>
</gene>
<dbReference type="OMA" id="MPFFSAK"/>
<dbReference type="InterPro" id="IPR000195">
    <property type="entry name" value="Rab-GAP-TBC_dom"/>
</dbReference>
<dbReference type="InterPro" id="IPR035969">
    <property type="entry name" value="Rab-GAP_TBC_sf"/>
</dbReference>
<dbReference type="AlphaFoldDB" id="G0TX77"/>
<reference evidence="3" key="1">
    <citation type="journal article" date="2012" name="Proc. Natl. Acad. Sci. U.S.A.">
        <title>Antigenic diversity is generated by distinct evolutionary mechanisms in African trypanosome species.</title>
        <authorList>
            <person name="Jackson A.P."/>
            <person name="Berry A."/>
            <person name="Aslett M."/>
            <person name="Allison H.C."/>
            <person name="Burton P."/>
            <person name="Vavrova-Anderson J."/>
            <person name="Brown R."/>
            <person name="Browne H."/>
            <person name="Corton N."/>
            <person name="Hauser H."/>
            <person name="Gamble J."/>
            <person name="Gilderthorp R."/>
            <person name="Marcello L."/>
            <person name="McQuillan J."/>
            <person name="Otto T.D."/>
            <person name="Quail M.A."/>
            <person name="Sanders M.J."/>
            <person name="van Tonder A."/>
            <person name="Ginger M.L."/>
            <person name="Field M.C."/>
            <person name="Barry J.D."/>
            <person name="Hertz-Fowler C."/>
            <person name="Berriman M."/>
        </authorList>
    </citation>
    <scope>NUCLEOTIDE SEQUENCE</scope>
    <source>
        <strain evidence="3">Y486</strain>
    </source>
</reference>
<dbReference type="Pfam" id="PF00566">
    <property type="entry name" value="RabGAP-TBC"/>
    <property type="match status" value="1"/>
</dbReference>
<evidence type="ECO:0000313" key="3">
    <source>
        <dbReference type="EMBL" id="CCC48567.1"/>
    </source>
</evidence>
<dbReference type="PANTHER" id="PTHR22957">
    <property type="entry name" value="TBC1 DOMAIN FAMILY MEMBER GTPASE-ACTIVATING PROTEIN"/>
    <property type="match status" value="1"/>
</dbReference>
<sequence>MVFVPPPSLITDDETDDSRRYPSRITPTSEAQYAAAVSVSQVDLPTVARMCRRGVPDKVRPTFWKLLLGFFPPATERWEELRQTKTEEYRELLHIVCRLDENNNVIIHEASNRDVDVDIPRTMAAMHFFNMFQEFTLPEGSHTTFSPTQQSLRRIIHTLAGVNKGFGYVQGMNELVGHLLYAYTCGDTSAVDDSAEAEVFFCFQAMLSDLGDDFCRSLDFDQDTGVMSTLRNFEAVLLFIDPELGRHLEVHEVKSQFFAFRWLTLLFTQEFTVPDVFRIWDFLFSFRGNLRGTVLYIAVSMLSYQRDEILRMDSLSTILPFLQSYPPCDVSNFLELAADWISRYGFRPVSKLKGATPEKVAELQREFRVSFPGSAPKRGALTDWMNSVWNSAKTKYTGGSVR</sequence>
<name>G0TX77_TRYVY</name>
<dbReference type="VEuPathDB" id="TriTrypDB:TvY486_0603580"/>
<dbReference type="GO" id="GO:0005096">
    <property type="term" value="F:GTPase activator activity"/>
    <property type="evidence" value="ECO:0007669"/>
    <property type="project" value="TreeGrafter"/>
</dbReference>
<dbReference type="Gene3D" id="1.10.8.270">
    <property type="entry name" value="putative rabgap domain of human tbc1 domain family member 14 like domains"/>
    <property type="match status" value="1"/>
</dbReference>
<evidence type="ECO:0000256" key="1">
    <source>
        <dbReference type="SAM" id="MobiDB-lite"/>
    </source>
</evidence>